<gene>
    <name evidence="3" type="ORF">CAL29_12855</name>
</gene>
<sequence length="214" mass="22894">MSRFALRPIIAGLSLTLAAGALSGTALAAAATDAPAAAPAATAPHGGPAGKGPHAGPGEHRRWEGMRDSLWIPGLGPIGKQEVDQLKLNADQQGLFKTAQDAQRDLGKSMHEAGRSRHQLLDEQIKAGKLDPHALMDQENQSRQQFQGQVDQVKQKWLAVWDSLNDTQRGQVTQFVKQRQARWEADRKEHRGPAGHRPPPPPAGAPAPADKPAG</sequence>
<dbReference type="EMBL" id="NEVM01000002">
    <property type="protein sequence ID" value="OZI34406.1"/>
    <property type="molecule type" value="Genomic_DNA"/>
</dbReference>
<feature type="compositionally biased region" description="Pro residues" evidence="1">
    <location>
        <begin position="196"/>
        <end position="205"/>
    </location>
</feature>
<comment type="caution">
    <text evidence="3">The sequence shown here is derived from an EMBL/GenBank/DDBJ whole genome shotgun (WGS) entry which is preliminary data.</text>
</comment>
<evidence type="ECO:0008006" key="5">
    <source>
        <dbReference type="Google" id="ProtNLM"/>
    </source>
</evidence>
<dbReference type="OrthoDB" id="8683766at2"/>
<organism evidence="3 4">
    <name type="scientific">Bordetella genomosp. 10</name>
    <dbReference type="NCBI Taxonomy" id="1416804"/>
    <lineage>
        <taxon>Bacteria</taxon>
        <taxon>Pseudomonadati</taxon>
        <taxon>Pseudomonadota</taxon>
        <taxon>Betaproteobacteria</taxon>
        <taxon>Burkholderiales</taxon>
        <taxon>Alcaligenaceae</taxon>
        <taxon>Bordetella</taxon>
    </lineage>
</organism>
<keyword evidence="2" id="KW-0732">Signal</keyword>
<dbReference type="RefSeq" id="WP_094853402.1">
    <property type="nucleotide sequence ID" value="NZ_NEVM01000002.1"/>
</dbReference>
<reference evidence="4" key="1">
    <citation type="submission" date="2017-05" db="EMBL/GenBank/DDBJ databases">
        <title>Complete and WGS of Bordetella genogroups.</title>
        <authorList>
            <person name="Spilker T."/>
            <person name="Lipuma J."/>
        </authorList>
    </citation>
    <scope>NUCLEOTIDE SEQUENCE [LARGE SCALE GENOMIC DNA]</scope>
    <source>
        <strain evidence="4">AU16122</strain>
    </source>
</reference>
<feature type="region of interest" description="Disordered" evidence="1">
    <location>
        <begin position="38"/>
        <end position="62"/>
    </location>
</feature>
<feature type="chain" id="PRO_5012966760" description="LTXXQ motif family protein" evidence="2">
    <location>
        <begin position="29"/>
        <end position="214"/>
    </location>
</feature>
<accession>A0A261SAM5</accession>
<dbReference type="Proteomes" id="UP000216020">
    <property type="component" value="Unassembled WGS sequence"/>
</dbReference>
<feature type="region of interest" description="Disordered" evidence="1">
    <location>
        <begin position="171"/>
        <end position="214"/>
    </location>
</feature>
<protein>
    <recommendedName>
        <fullName evidence="5">LTXXQ motif family protein</fullName>
    </recommendedName>
</protein>
<proteinExistence type="predicted"/>
<keyword evidence="4" id="KW-1185">Reference proteome</keyword>
<dbReference type="AlphaFoldDB" id="A0A261SAM5"/>
<evidence type="ECO:0000256" key="2">
    <source>
        <dbReference type="SAM" id="SignalP"/>
    </source>
</evidence>
<evidence type="ECO:0000313" key="4">
    <source>
        <dbReference type="Proteomes" id="UP000216020"/>
    </source>
</evidence>
<name>A0A261SAM5_9BORD</name>
<evidence type="ECO:0000256" key="1">
    <source>
        <dbReference type="SAM" id="MobiDB-lite"/>
    </source>
</evidence>
<evidence type="ECO:0000313" key="3">
    <source>
        <dbReference type="EMBL" id="OZI34406.1"/>
    </source>
</evidence>
<feature type="compositionally biased region" description="Basic and acidic residues" evidence="1">
    <location>
        <begin position="181"/>
        <end position="192"/>
    </location>
</feature>
<feature type="signal peptide" evidence="2">
    <location>
        <begin position="1"/>
        <end position="28"/>
    </location>
</feature>